<dbReference type="InterPro" id="IPR005804">
    <property type="entry name" value="FA_desaturase_dom"/>
</dbReference>
<name>A0A2C5X706_9PEZI</name>
<dbReference type="AlphaFoldDB" id="A0A2C5X706"/>
<evidence type="ECO:0000313" key="4">
    <source>
        <dbReference type="Proteomes" id="UP000222788"/>
    </source>
</evidence>
<gene>
    <name evidence="3" type="primary">FAD12_1</name>
    <name evidence="3" type="ORF">CFIMG_001443RA</name>
</gene>
<keyword evidence="1" id="KW-1133">Transmembrane helix</keyword>
<dbReference type="Pfam" id="PF00487">
    <property type="entry name" value="FA_desaturase"/>
    <property type="match status" value="1"/>
</dbReference>
<keyword evidence="4" id="KW-1185">Reference proteome</keyword>
<comment type="caution">
    <text evidence="3">The sequence shown here is derived from an EMBL/GenBank/DDBJ whole genome shotgun (WGS) entry which is preliminary data.</text>
</comment>
<feature type="transmembrane region" description="Helical" evidence="1">
    <location>
        <begin position="239"/>
        <end position="259"/>
    </location>
</feature>
<organism evidence="3 4">
    <name type="scientific">Ceratocystis fimbriata CBS 114723</name>
    <dbReference type="NCBI Taxonomy" id="1035309"/>
    <lineage>
        <taxon>Eukaryota</taxon>
        <taxon>Fungi</taxon>
        <taxon>Dikarya</taxon>
        <taxon>Ascomycota</taxon>
        <taxon>Pezizomycotina</taxon>
        <taxon>Sordariomycetes</taxon>
        <taxon>Hypocreomycetidae</taxon>
        <taxon>Microascales</taxon>
        <taxon>Ceratocystidaceae</taxon>
        <taxon>Ceratocystis</taxon>
    </lineage>
</organism>
<dbReference type="EMBL" id="APWK03000040">
    <property type="protein sequence ID" value="PHH53676.1"/>
    <property type="molecule type" value="Genomic_DNA"/>
</dbReference>
<feature type="transmembrane region" description="Helical" evidence="1">
    <location>
        <begin position="51"/>
        <end position="70"/>
    </location>
</feature>
<dbReference type="STRING" id="1035309.A0A2C5X706"/>
<feature type="transmembrane region" description="Helical" evidence="1">
    <location>
        <begin position="82"/>
        <end position="103"/>
    </location>
</feature>
<dbReference type="GO" id="GO:0016491">
    <property type="term" value="F:oxidoreductase activity"/>
    <property type="evidence" value="ECO:0007669"/>
    <property type="project" value="InterPro"/>
</dbReference>
<dbReference type="Proteomes" id="UP000222788">
    <property type="component" value="Unassembled WGS sequence"/>
</dbReference>
<evidence type="ECO:0000256" key="1">
    <source>
        <dbReference type="SAM" id="Phobius"/>
    </source>
</evidence>
<feature type="domain" description="Fatty acid desaturase" evidence="2">
    <location>
        <begin position="87"/>
        <end position="361"/>
    </location>
</feature>
<keyword evidence="1" id="KW-0472">Membrane</keyword>
<dbReference type="CDD" id="cd03507">
    <property type="entry name" value="Delta12-FADS-like"/>
    <property type="match status" value="1"/>
</dbReference>
<evidence type="ECO:0000259" key="2">
    <source>
        <dbReference type="Pfam" id="PF00487"/>
    </source>
</evidence>
<reference evidence="3 4" key="1">
    <citation type="journal article" date="2013" name="Fungal Biol.">
        <title>Analysis of microsatellite markers in the genome of the plant pathogen Ceratocystis fimbriata.</title>
        <authorList>
            <person name="Simpson M.C."/>
            <person name="Wilken P.M."/>
            <person name="Coetzee M.P."/>
            <person name="Wingfield M.J."/>
            <person name="Wingfield B.D."/>
        </authorList>
    </citation>
    <scope>NUCLEOTIDE SEQUENCE [LARGE SCALE GENOMIC DNA]</scope>
    <source>
        <strain evidence="3 4">CBS 114723</strain>
    </source>
</reference>
<reference evidence="3 4" key="2">
    <citation type="journal article" date="2013" name="IMA Fungus">
        <title>IMA Genome-F 1: Ceratocystis fimbriata: Draft nuclear genome sequence for the plant pathogen, Ceratocystis fimbriata.</title>
        <authorList>
            <person name="Wilken P.M."/>
            <person name="Steenkamp E.T."/>
            <person name="Wingfield M.J."/>
            <person name="de Beer Z.W."/>
            <person name="Wingfield B.D."/>
        </authorList>
    </citation>
    <scope>NUCLEOTIDE SEQUENCE [LARGE SCALE GENOMIC DNA]</scope>
    <source>
        <strain evidence="3 4">CBS 114723</strain>
    </source>
</reference>
<dbReference type="InterPro" id="IPR012171">
    <property type="entry name" value="Fatty_acid_desaturase"/>
</dbReference>
<dbReference type="OrthoDB" id="1461976at2759"/>
<protein>
    <submittedName>
        <fullName evidence="3">Delta(12) fatty acid desaturase</fullName>
    </submittedName>
</protein>
<evidence type="ECO:0000313" key="3">
    <source>
        <dbReference type="EMBL" id="PHH53676.1"/>
    </source>
</evidence>
<keyword evidence="1" id="KW-0812">Transmembrane</keyword>
<proteinExistence type="predicted"/>
<feature type="transmembrane region" description="Helical" evidence="1">
    <location>
        <begin position="123"/>
        <end position="139"/>
    </location>
</feature>
<accession>A0A2C5X706</accession>
<dbReference type="PANTHER" id="PTHR32100">
    <property type="entry name" value="OMEGA-6 FATTY ACID DESATURASE, CHLOROPLASTIC"/>
    <property type="match status" value="1"/>
</dbReference>
<sequence>MSGSAVRATAANKKAAAAAATAVPAKGQQEFPTVDELRSIVPPHCFKPKVWISMSYLIKDLTVFFTLMWAAQKYIPGLENQYLRWGAWAAYGYVNGLIGTGLWILAHECGHGAFSLHPRFNNIIGWATHSLLMVPYFSWKYSHSRHHRYTGHMEKDMAFVPTTEAAHSAKRDAALVDPDLFEDVPIVTLFRLLTHQLFGFPLYLLTNATAGPESLQKETPWYRRSHLDPWSGVFRPTEAFYVFMSDVGLAITVFCVYQLGLNVGWTNMTLLYIVPYMWVHHWLVAITYLHHTHPDVPHYEPDSWSYVKGALATVDRDFGWVDRYIFHGIIGTHVVHHLFSRIPFYYAEDATEALVPVLGDLYFKEDANFWSSLWTTFRSCNYVVKDTRVPGAMKWSTQN</sequence>
<dbReference type="GO" id="GO:0006629">
    <property type="term" value="P:lipid metabolic process"/>
    <property type="evidence" value="ECO:0007669"/>
    <property type="project" value="InterPro"/>
</dbReference>